<evidence type="ECO:0000256" key="2">
    <source>
        <dbReference type="ARBA" id="ARBA00022729"/>
    </source>
</evidence>
<dbReference type="SUPFAM" id="SSF50494">
    <property type="entry name" value="Trypsin-like serine proteases"/>
    <property type="match status" value="1"/>
</dbReference>
<dbReference type="GO" id="GO:0004252">
    <property type="term" value="F:serine-type endopeptidase activity"/>
    <property type="evidence" value="ECO:0007669"/>
    <property type="project" value="InterPro"/>
</dbReference>
<keyword evidence="4" id="KW-1015">Disulfide bond</keyword>
<keyword evidence="3" id="KW-0378">Hydrolase</keyword>
<dbReference type="PANTHER" id="PTHR24253:SF159">
    <property type="entry name" value="SERINE PROTEASE 42"/>
    <property type="match status" value="1"/>
</dbReference>
<evidence type="ECO:0000256" key="5">
    <source>
        <dbReference type="ARBA" id="ARBA00023180"/>
    </source>
</evidence>
<comment type="caution">
    <text evidence="7">The sequence shown here is derived from an EMBL/GenBank/DDBJ whole genome shotgun (WGS) entry which is preliminary data.</text>
</comment>
<dbReference type="InterPro" id="IPR009003">
    <property type="entry name" value="Peptidase_S1_PA"/>
</dbReference>
<evidence type="ECO:0000259" key="6">
    <source>
        <dbReference type="PROSITE" id="PS50240"/>
    </source>
</evidence>
<evidence type="ECO:0000313" key="8">
    <source>
        <dbReference type="Proteomes" id="UP000437017"/>
    </source>
</evidence>
<feature type="domain" description="Peptidase S1" evidence="6">
    <location>
        <begin position="1"/>
        <end position="51"/>
    </location>
</feature>
<gene>
    <name evidence="7" type="ORF">E2I00_013966</name>
</gene>
<keyword evidence="2" id="KW-0732">Signal</keyword>
<dbReference type="PROSITE" id="PS50240">
    <property type="entry name" value="TRYPSIN_DOM"/>
    <property type="match status" value="1"/>
</dbReference>
<dbReference type="InterPro" id="IPR001254">
    <property type="entry name" value="Trypsin_dom"/>
</dbReference>
<dbReference type="GO" id="GO:0006508">
    <property type="term" value="P:proteolysis"/>
    <property type="evidence" value="ECO:0007669"/>
    <property type="project" value="UniProtKB-KW"/>
</dbReference>
<dbReference type="Gene3D" id="2.40.10.10">
    <property type="entry name" value="Trypsin-like serine proteases"/>
    <property type="match status" value="1"/>
</dbReference>
<proteinExistence type="predicted"/>
<organism evidence="7 8">
    <name type="scientific">Balaenoptera physalus</name>
    <name type="common">Fin whale</name>
    <name type="synonym">Balaena physalus</name>
    <dbReference type="NCBI Taxonomy" id="9770"/>
    <lineage>
        <taxon>Eukaryota</taxon>
        <taxon>Metazoa</taxon>
        <taxon>Chordata</taxon>
        <taxon>Craniata</taxon>
        <taxon>Vertebrata</taxon>
        <taxon>Euteleostomi</taxon>
        <taxon>Mammalia</taxon>
        <taxon>Eutheria</taxon>
        <taxon>Laurasiatheria</taxon>
        <taxon>Artiodactyla</taxon>
        <taxon>Whippomorpha</taxon>
        <taxon>Cetacea</taxon>
        <taxon>Mysticeti</taxon>
        <taxon>Balaenopteridae</taxon>
        <taxon>Balaenoptera</taxon>
    </lineage>
</organism>
<dbReference type="OrthoDB" id="9717260at2759"/>
<evidence type="ECO:0000256" key="4">
    <source>
        <dbReference type="ARBA" id="ARBA00023157"/>
    </source>
</evidence>
<accession>A0A643ATK5</accession>
<keyword evidence="1" id="KW-0645">Protease</keyword>
<feature type="non-terminal residue" evidence="7">
    <location>
        <position position="1"/>
    </location>
</feature>
<dbReference type="Pfam" id="PF00089">
    <property type="entry name" value="Trypsin"/>
    <property type="match status" value="1"/>
</dbReference>
<sequence>GDSGGPLVCQLNDSWVQVGIVSWGVHCGHTELPAVYTEVSYYKDWVIDHIIKIHMTESGSKKETLEVFQPGAEGTCLIHTYTMTVL</sequence>
<keyword evidence="5" id="KW-0325">Glycoprotein</keyword>
<dbReference type="EMBL" id="SGJD01055043">
    <property type="protein sequence ID" value="KAB0336851.1"/>
    <property type="molecule type" value="Genomic_DNA"/>
</dbReference>
<name>A0A643ATK5_BALPH</name>
<keyword evidence="8" id="KW-1185">Reference proteome</keyword>
<dbReference type="PANTHER" id="PTHR24253">
    <property type="entry name" value="TRANSMEMBRANE PROTEASE SERINE"/>
    <property type="match status" value="1"/>
</dbReference>
<evidence type="ECO:0000313" key="7">
    <source>
        <dbReference type="EMBL" id="KAB0336851.1"/>
    </source>
</evidence>
<dbReference type="Proteomes" id="UP000437017">
    <property type="component" value="Unassembled WGS sequence"/>
</dbReference>
<evidence type="ECO:0000256" key="3">
    <source>
        <dbReference type="ARBA" id="ARBA00022801"/>
    </source>
</evidence>
<dbReference type="AlphaFoldDB" id="A0A643ATK5"/>
<reference evidence="7 8" key="1">
    <citation type="journal article" date="2019" name="PLoS ONE">
        <title>Genomic analyses reveal an absence of contemporary introgressive admixture between fin whales and blue whales, despite known hybrids.</title>
        <authorList>
            <person name="Westbury M.V."/>
            <person name="Petersen B."/>
            <person name="Lorenzen E.D."/>
        </authorList>
    </citation>
    <scope>NUCLEOTIDE SEQUENCE [LARGE SCALE GENOMIC DNA]</scope>
    <source>
        <strain evidence="7">FinWhale-01</strain>
    </source>
</reference>
<dbReference type="InterPro" id="IPR043504">
    <property type="entry name" value="Peptidase_S1_PA_chymotrypsin"/>
</dbReference>
<evidence type="ECO:0000256" key="1">
    <source>
        <dbReference type="ARBA" id="ARBA00022670"/>
    </source>
</evidence>
<protein>
    <recommendedName>
        <fullName evidence="6">Peptidase S1 domain-containing protein</fullName>
    </recommendedName>
</protein>